<dbReference type="EMBL" id="CAUYUJ010009547">
    <property type="protein sequence ID" value="CAK0827083.1"/>
    <property type="molecule type" value="Genomic_DNA"/>
</dbReference>
<feature type="non-terminal residue" evidence="2">
    <location>
        <position position="1"/>
    </location>
</feature>
<evidence type="ECO:0000256" key="1">
    <source>
        <dbReference type="SAM" id="MobiDB-lite"/>
    </source>
</evidence>
<sequence>WDEIKSAQQEAKKAVTEGADLLKDESVKHLMSWEAMLISNVATGEDEHAQPCIAHCRYGEQVRHSWQECVERCVEDGMTRRMLLVGLPESERQAAKLDAPLPAGMDELRKKRTARRRARGEDL</sequence>
<gene>
    <name evidence="2" type="ORF">PCOR1329_LOCUS26705</name>
</gene>
<evidence type="ECO:0000313" key="2">
    <source>
        <dbReference type="EMBL" id="CAK0827083.1"/>
    </source>
</evidence>
<comment type="caution">
    <text evidence="2">The sequence shown here is derived from an EMBL/GenBank/DDBJ whole genome shotgun (WGS) entry which is preliminary data.</text>
</comment>
<evidence type="ECO:0000313" key="3">
    <source>
        <dbReference type="Proteomes" id="UP001189429"/>
    </source>
</evidence>
<accession>A0ABN9S5J2</accession>
<dbReference type="Proteomes" id="UP001189429">
    <property type="component" value="Unassembled WGS sequence"/>
</dbReference>
<proteinExistence type="predicted"/>
<name>A0ABN9S5J2_9DINO</name>
<feature type="region of interest" description="Disordered" evidence="1">
    <location>
        <begin position="95"/>
        <end position="123"/>
    </location>
</feature>
<reference evidence="2" key="1">
    <citation type="submission" date="2023-10" db="EMBL/GenBank/DDBJ databases">
        <authorList>
            <person name="Chen Y."/>
            <person name="Shah S."/>
            <person name="Dougan E. K."/>
            <person name="Thang M."/>
            <person name="Chan C."/>
        </authorList>
    </citation>
    <scope>NUCLEOTIDE SEQUENCE [LARGE SCALE GENOMIC DNA]</scope>
</reference>
<keyword evidence="3" id="KW-1185">Reference proteome</keyword>
<organism evidence="2 3">
    <name type="scientific">Prorocentrum cordatum</name>
    <dbReference type="NCBI Taxonomy" id="2364126"/>
    <lineage>
        <taxon>Eukaryota</taxon>
        <taxon>Sar</taxon>
        <taxon>Alveolata</taxon>
        <taxon>Dinophyceae</taxon>
        <taxon>Prorocentrales</taxon>
        <taxon>Prorocentraceae</taxon>
        <taxon>Prorocentrum</taxon>
    </lineage>
</organism>
<feature type="compositionally biased region" description="Basic residues" evidence="1">
    <location>
        <begin position="110"/>
        <end position="123"/>
    </location>
</feature>
<protein>
    <submittedName>
        <fullName evidence="2">Uncharacterized protein</fullName>
    </submittedName>
</protein>